<reference evidence="1 2" key="1">
    <citation type="journal article" date="2014" name="Int. J. Syst. Evol. Microbiol.">
        <title>Nitrososphaera viennensis gen. nov., sp. nov., an aerobic and mesophilic, ammonia-oxidizing archaeon from soil and a member of the archaeal phylum Thaumarchaeota.</title>
        <authorList>
            <person name="Stieglmeier M."/>
            <person name="Klingl A."/>
            <person name="Alves R.J."/>
            <person name="Rittmann S.K."/>
            <person name="Melcher M."/>
            <person name="Leisch N."/>
            <person name="Schleper C."/>
        </authorList>
    </citation>
    <scope>NUCLEOTIDE SEQUENCE [LARGE SCALE GENOMIC DNA]</scope>
    <source>
        <strain evidence="1">EN76</strain>
    </source>
</reference>
<dbReference type="STRING" id="926571.NVIE_000610"/>
<dbReference type="SUPFAM" id="SSF140663">
    <property type="entry name" value="TTHA0068-like"/>
    <property type="match status" value="1"/>
</dbReference>
<dbReference type="PANTHER" id="PTHR34796">
    <property type="entry name" value="EXPRESSED PROTEIN"/>
    <property type="match status" value="1"/>
</dbReference>
<keyword evidence="2" id="KW-1185">Reference proteome</keyword>
<proteinExistence type="predicted"/>
<name>A0A060HBU1_9ARCH</name>
<dbReference type="HOGENOM" id="CLU_1465195_0_0_2"/>
<dbReference type="InterPro" id="IPR005500">
    <property type="entry name" value="DUF309"/>
</dbReference>
<dbReference type="KEGG" id="nvn:NVIE_000610"/>
<dbReference type="AlphaFoldDB" id="A0A060HBU1"/>
<dbReference type="Pfam" id="PF03745">
    <property type="entry name" value="DUF309"/>
    <property type="match status" value="1"/>
</dbReference>
<dbReference type="Gene3D" id="1.10.3450.10">
    <property type="entry name" value="TTHA0068-like"/>
    <property type="match status" value="1"/>
</dbReference>
<dbReference type="EMBL" id="CP007536">
    <property type="protein sequence ID" value="AIC14244.1"/>
    <property type="molecule type" value="Genomic_DNA"/>
</dbReference>
<accession>A0A060HBU1</accession>
<sequence>MCSILQRYFVHLKNSAYTPKDATVLLTRARELVGERATVRDSRVSKKYIEFDTSVPDGTDIGDLVGRLEKISPLASYEHIAERHMEKGEAIKRAIELFNDEKYWGTHEALEAVWKETPAGAERDLLNGVILVAAAFVHDEKDEQEICMSILRRARNKLEGATGRYHGIDMDRFVERVQGILNTGVIERFTI</sequence>
<gene>
    <name evidence="1" type="ORF">NVIE_000610</name>
</gene>
<dbReference type="InterPro" id="IPR023203">
    <property type="entry name" value="TTHA0068_sf"/>
</dbReference>
<evidence type="ECO:0000313" key="1">
    <source>
        <dbReference type="EMBL" id="AIC14244.1"/>
    </source>
</evidence>
<protein>
    <recommendedName>
        <fullName evidence="3">DUF309 domain-containing protein</fullName>
    </recommendedName>
</protein>
<dbReference type="Proteomes" id="UP000027093">
    <property type="component" value="Chromosome"/>
</dbReference>
<evidence type="ECO:0008006" key="3">
    <source>
        <dbReference type="Google" id="ProtNLM"/>
    </source>
</evidence>
<evidence type="ECO:0000313" key="2">
    <source>
        <dbReference type="Proteomes" id="UP000027093"/>
    </source>
</evidence>
<dbReference type="PANTHER" id="PTHR34796:SF1">
    <property type="entry name" value="EXPRESSED PROTEIN"/>
    <property type="match status" value="1"/>
</dbReference>
<organism evidence="1 2">
    <name type="scientific">Nitrososphaera viennensis EN76</name>
    <dbReference type="NCBI Taxonomy" id="926571"/>
    <lineage>
        <taxon>Archaea</taxon>
        <taxon>Nitrososphaerota</taxon>
        <taxon>Nitrososphaeria</taxon>
        <taxon>Nitrososphaerales</taxon>
        <taxon>Nitrososphaeraceae</taxon>
        <taxon>Nitrososphaera</taxon>
    </lineage>
</organism>